<gene>
    <name evidence="1" type="ORF">ACFSYJ_04555</name>
</gene>
<organism evidence="1 2">
    <name type="scientific">Amycolatopsis samaneae</name>
    <dbReference type="NCBI Taxonomy" id="664691"/>
    <lineage>
        <taxon>Bacteria</taxon>
        <taxon>Bacillati</taxon>
        <taxon>Actinomycetota</taxon>
        <taxon>Actinomycetes</taxon>
        <taxon>Pseudonocardiales</taxon>
        <taxon>Pseudonocardiaceae</taxon>
        <taxon>Amycolatopsis</taxon>
    </lineage>
</organism>
<keyword evidence="2" id="KW-1185">Reference proteome</keyword>
<name>A0ABW5GBW5_9PSEU</name>
<reference evidence="2" key="1">
    <citation type="journal article" date="2019" name="Int. J. Syst. Evol. Microbiol.">
        <title>The Global Catalogue of Microorganisms (GCM) 10K type strain sequencing project: providing services to taxonomists for standard genome sequencing and annotation.</title>
        <authorList>
            <consortium name="The Broad Institute Genomics Platform"/>
            <consortium name="The Broad Institute Genome Sequencing Center for Infectious Disease"/>
            <person name="Wu L."/>
            <person name="Ma J."/>
        </authorList>
    </citation>
    <scope>NUCLEOTIDE SEQUENCE [LARGE SCALE GENOMIC DNA]</scope>
    <source>
        <strain evidence="2">CGMCC 4.7643</strain>
    </source>
</reference>
<dbReference type="EMBL" id="JBHUKU010000002">
    <property type="protein sequence ID" value="MFD2457854.1"/>
    <property type="molecule type" value="Genomic_DNA"/>
</dbReference>
<accession>A0ABW5GBW5</accession>
<dbReference type="Proteomes" id="UP001597419">
    <property type="component" value="Unassembled WGS sequence"/>
</dbReference>
<evidence type="ECO:0000313" key="1">
    <source>
        <dbReference type="EMBL" id="MFD2457854.1"/>
    </source>
</evidence>
<proteinExistence type="predicted"/>
<sequence length="180" mass="19598">MTGNIGAVAVLAREEIRRTDWESLPVMGDRSKRVPGSIAGLLLATSNAEAERYYWELENCVVVQGQLFEAAPAVVPVLLAALVEGVSPAAKPHVLELLFQLVAGEADEEAAARGNPKLGDECRARAREGLWILYGELGGKFDYAARDILDRVEVDRDRFSRLTGAFPQGEYVMGALPEDE</sequence>
<protein>
    <submittedName>
        <fullName evidence="1">Uncharacterized protein</fullName>
    </submittedName>
</protein>
<evidence type="ECO:0000313" key="2">
    <source>
        <dbReference type="Proteomes" id="UP001597419"/>
    </source>
</evidence>
<dbReference type="RefSeq" id="WP_345389602.1">
    <property type="nucleotide sequence ID" value="NZ_BAABHG010000003.1"/>
</dbReference>
<comment type="caution">
    <text evidence="1">The sequence shown here is derived from an EMBL/GenBank/DDBJ whole genome shotgun (WGS) entry which is preliminary data.</text>
</comment>